<protein>
    <recommendedName>
        <fullName evidence="3">FxsA protein</fullName>
    </recommendedName>
</protein>
<keyword evidence="1" id="KW-1133">Transmembrane helix</keyword>
<keyword evidence="1" id="KW-0812">Transmembrane</keyword>
<accession>A0A1W1EB28</accession>
<dbReference type="EMBL" id="FPIB01000027">
    <property type="protein sequence ID" value="SFV91071.1"/>
    <property type="molecule type" value="Genomic_DNA"/>
</dbReference>
<evidence type="ECO:0000313" key="2">
    <source>
        <dbReference type="EMBL" id="SFV91071.1"/>
    </source>
</evidence>
<feature type="transmembrane region" description="Helical" evidence="1">
    <location>
        <begin position="21"/>
        <end position="44"/>
    </location>
</feature>
<name>A0A1W1EB28_9ZZZZ</name>
<dbReference type="AlphaFoldDB" id="A0A1W1EB28"/>
<dbReference type="GO" id="GO:0016020">
    <property type="term" value="C:membrane"/>
    <property type="evidence" value="ECO:0007669"/>
    <property type="project" value="InterPro"/>
</dbReference>
<reference evidence="2" key="1">
    <citation type="submission" date="2016-10" db="EMBL/GenBank/DDBJ databases">
        <authorList>
            <person name="de Groot N.N."/>
        </authorList>
    </citation>
    <scope>NUCLEOTIDE SEQUENCE</scope>
</reference>
<dbReference type="InterPro" id="IPR007313">
    <property type="entry name" value="FxsA"/>
</dbReference>
<feature type="transmembrane region" description="Helical" evidence="1">
    <location>
        <begin position="79"/>
        <end position="103"/>
    </location>
</feature>
<keyword evidence="1" id="KW-0472">Membrane</keyword>
<dbReference type="NCBIfam" id="NF008528">
    <property type="entry name" value="PRK11463.1-2"/>
    <property type="match status" value="1"/>
</dbReference>
<dbReference type="PANTHER" id="PTHR35335:SF1">
    <property type="entry name" value="UPF0716 PROTEIN FXSA"/>
    <property type="match status" value="1"/>
</dbReference>
<evidence type="ECO:0000256" key="1">
    <source>
        <dbReference type="SAM" id="Phobius"/>
    </source>
</evidence>
<organism evidence="2">
    <name type="scientific">hydrothermal vent metagenome</name>
    <dbReference type="NCBI Taxonomy" id="652676"/>
    <lineage>
        <taxon>unclassified sequences</taxon>
        <taxon>metagenomes</taxon>
        <taxon>ecological metagenomes</taxon>
    </lineage>
</organism>
<dbReference type="Pfam" id="PF04186">
    <property type="entry name" value="FxsA"/>
    <property type="match status" value="1"/>
</dbReference>
<sequence>MLIVILLPYLFLEIYFSLKMLEVIGAFWATVWTIGSMVLGTALLKNSPYAMLGNMQALHRGKLDIRKFQDATTSYLTGALLLILPGVVSDFMGVAALIYTVYLQFIAKITPERNNTDDFTHKGENDVIDVEIIDEHADRNDRIERK</sequence>
<dbReference type="PANTHER" id="PTHR35335">
    <property type="entry name" value="UPF0716 PROTEIN FXSA"/>
    <property type="match status" value="1"/>
</dbReference>
<proteinExistence type="predicted"/>
<gene>
    <name evidence="2" type="ORF">MNB_SV-4-625</name>
</gene>
<evidence type="ECO:0008006" key="3">
    <source>
        <dbReference type="Google" id="ProtNLM"/>
    </source>
</evidence>